<dbReference type="InterPro" id="IPR036770">
    <property type="entry name" value="Ankyrin_rpt-contain_sf"/>
</dbReference>
<evidence type="ECO:0000256" key="1">
    <source>
        <dbReference type="ARBA" id="ARBA00022737"/>
    </source>
</evidence>
<evidence type="ECO:0008006" key="5">
    <source>
        <dbReference type="Google" id="ProtNLM"/>
    </source>
</evidence>
<organism evidence="3 4">
    <name type="scientific">Physocladia obscura</name>
    <dbReference type="NCBI Taxonomy" id="109957"/>
    <lineage>
        <taxon>Eukaryota</taxon>
        <taxon>Fungi</taxon>
        <taxon>Fungi incertae sedis</taxon>
        <taxon>Chytridiomycota</taxon>
        <taxon>Chytridiomycota incertae sedis</taxon>
        <taxon>Chytridiomycetes</taxon>
        <taxon>Chytridiales</taxon>
        <taxon>Chytriomycetaceae</taxon>
        <taxon>Physocladia</taxon>
    </lineage>
</organism>
<dbReference type="Gene3D" id="1.25.40.20">
    <property type="entry name" value="Ankyrin repeat-containing domain"/>
    <property type="match status" value="2"/>
</dbReference>
<evidence type="ECO:0000256" key="2">
    <source>
        <dbReference type="ARBA" id="ARBA00023043"/>
    </source>
</evidence>
<reference evidence="3" key="1">
    <citation type="submission" date="2020-05" db="EMBL/GenBank/DDBJ databases">
        <title>Phylogenomic resolution of chytrid fungi.</title>
        <authorList>
            <person name="Stajich J.E."/>
            <person name="Amses K."/>
            <person name="Simmons R."/>
            <person name="Seto K."/>
            <person name="Myers J."/>
            <person name="Bonds A."/>
            <person name="Quandt C.A."/>
            <person name="Barry K."/>
            <person name="Liu P."/>
            <person name="Grigoriev I."/>
            <person name="Longcore J.E."/>
            <person name="James T.Y."/>
        </authorList>
    </citation>
    <scope>NUCLEOTIDE SEQUENCE</scope>
    <source>
        <strain evidence="3">JEL0513</strain>
    </source>
</reference>
<dbReference type="Proteomes" id="UP001211907">
    <property type="component" value="Unassembled WGS sequence"/>
</dbReference>
<dbReference type="SMART" id="SM00248">
    <property type="entry name" value="ANK"/>
    <property type="match status" value="5"/>
</dbReference>
<dbReference type="Pfam" id="PF12796">
    <property type="entry name" value="Ank_2"/>
    <property type="match status" value="2"/>
</dbReference>
<dbReference type="PANTHER" id="PTHR24198:SF165">
    <property type="entry name" value="ANKYRIN REPEAT-CONTAINING PROTEIN-RELATED"/>
    <property type="match status" value="1"/>
</dbReference>
<gene>
    <name evidence="3" type="ORF">HK100_004589</name>
</gene>
<dbReference type="SUPFAM" id="SSF48403">
    <property type="entry name" value="Ankyrin repeat"/>
    <property type="match status" value="1"/>
</dbReference>
<evidence type="ECO:0000313" key="3">
    <source>
        <dbReference type="EMBL" id="KAJ3133178.1"/>
    </source>
</evidence>
<sequence>MQFLALEIQQTIIAELSIDRNLENIRLALRIPAVFEDMFCVKKHIHNVYLRGEVTMFDDWAILPPFYRAALTVYSEFWKNKSAELATPNTVTNAVEIATIHKINVATAVKHDSYNFLFSSNKIDWTGSLLRWSARCGAINAVEYLIRTGDDPAANENAALRIACEHGHVNVAALLLKDSRVDPNAECSILELDGCEEEVILQKNVHLITAALNGHINVVELLLKDFRRQGNESQALVAAARAGHLHVARLLLSDARCDPTWDESACLRAACYFGSIQIVSMLLSETKVNINALMEYWDVGGCNYDSPLRNATIGNHHAVIEFLKKDHRLDLNSLSNQVDIQGGLWG</sequence>
<accession>A0AAD5T6B2</accession>
<protein>
    <recommendedName>
        <fullName evidence="5">Ankyrin repeat protein</fullName>
    </recommendedName>
</protein>
<dbReference type="AlphaFoldDB" id="A0AAD5T6B2"/>
<proteinExistence type="predicted"/>
<keyword evidence="2" id="KW-0040">ANK repeat</keyword>
<keyword evidence="1" id="KW-0677">Repeat</keyword>
<keyword evidence="4" id="KW-1185">Reference proteome</keyword>
<dbReference type="PANTHER" id="PTHR24198">
    <property type="entry name" value="ANKYRIN REPEAT AND PROTEIN KINASE DOMAIN-CONTAINING PROTEIN"/>
    <property type="match status" value="1"/>
</dbReference>
<dbReference type="EMBL" id="JADGJH010000224">
    <property type="protein sequence ID" value="KAJ3133178.1"/>
    <property type="molecule type" value="Genomic_DNA"/>
</dbReference>
<name>A0AAD5T6B2_9FUNG</name>
<evidence type="ECO:0000313" key="4">
    <source>
        <dbReference type="Proteomes" id="UP001211907"/>
    </source>
</evidence>
<dbReference type="InterPro" id="IPR002110">
    <property type="entry name" value="Ankyrin_rpt"/>
</dbReference>
<comment type="caution">
    <text evidence="3">The sequence shown here is derived from an EMBL/GenBank/DDBJ whole genome shotgun (WGS) entry which is preliminary data.</text>
</comment>